<proteinExistence type="predicted"/>
<evidence type="ECO:0000256" key="1">
    <source>
        <dbReference type="SAM" id="MobiDB-lite"/>
    </source>
</evidence>
<dbReference type="EMBL" id="JBHUMK010000052">
    <property type="protein sequence ID" value="MFD2610170.1"/>
    <property type="molecule type" value="Genomic_DNA"/>
</dbReference>
<reference evidence="3" key="1">
    <citation type="journal article" date="2019" name="Int. J. Syst. Evol. Microbiol.">
        <title>The Global Catalogue of Microorganisms (GCM) 10K type strain sequencing project: providing services to taxonomists for standard genome sequencing and annotation.</title>
        <authorList>
            <consortium name="The Broad Institute Genomics Platform"/>
            <consortium name="The Broad Institute Genome Sequencing Center for Infectious Disease"/>
            <person name="Wu L."/>
            <person name="Ma J."/>
        </authorList>
    </citation>
    <scope>NUCLEOTIDE SEQUENCE [LARGE SCALE GENOMIC DNA]</scope>
    <source>
        <strain evidence="3">KCTC 33842</strain>
    </source>
</reference>
<evidence type="ECO:0000313" key="3">
    <source>
        <dbReference type="Proteomes" id="UP001597475"/>
    </source>
</evidence>
<name>A0ABW5P4R0_9DEIO</name>
<accession>A0ABW5P4R0</accession>
<dbReference type="Proteomes" id="UP001597475">
    <property type="component" value="Unassembled WGS sequence"/>
</dbReference>
<sequence length="143" mass="15083">MTSKPATVEEIIALQNDRLNALEAEVQGVRTSLKTLAARKPDTGVAGLRKELAADLKRLKTALAGDLRGKPGKDGKDGKDGADGQTPDITPLIKQVDAALTRLADAEATHATRLNAVIDDAEARLQRVTTAVSLLVPRKGSEP</sequence>
<protein>
    <submittedName>
        <fullName evidence="2">Uncharacterized protein</fullName>
    </submittedName>
</protein>
<organism evidence="2 3">
    <name type="scientific">Deinococcus taklimakanensis</name>
    <dbReference type="NCBI Taxonomy" id="536443"/>
    <lineage>
        <taxon>Bacteria</taxon>
        <taxon>Thermotogati</taxon>
        <taxon>Deinococcota</taxon>
        <taxon>Deinococci</taxon>
        <taxon>Deinococcales</taxon>
        <taxon>Deinococcaceae</taxon>
        <taxon>Deinococcus</taxon>
    </lineage>
</organism>
<evidence type="ECO:0000313" key="2">
    <source>
        <dbReference type="EMBL" id="MFD2610170.1"/>
    </source>
</evidence>
<feature type="region of interest" description="Disordered" evidence="1">
    <location>
        <begin position="64"/>
        <end position="90"/>
    </location>
</feature>
<comment type="caution">
    <text evidence="2">The sequence shown here is derived from an EMBL/GenBank/DDBJ whole genome shotgun (WGS) entry which is preliminary data.</text>
</comment>
<dbReference type="RefSeq" id="WP_386846134.1">
    <property type="nucleotide sequence ID" value="NZ_JBHUMK010000052.1"/>
</dbReference>
<keyword evidence="3" id="KW-1185">Reference proteome</keyword>
<feature type="compositionally biased region" description="Basic and acidic residues" evidence="1">
    <location>
        <begin position="67"/>
        <end position="82"/>
    </location>
</feature>
<gene>
    <name evidence="2" type="ORF">ACFSR9_12075</name>
</gene>